<name>A0AAD7JMD6_9AGAR</name>
<organism evidence="1 2">
    <name type="scientific">Mycena maculata</name>
    <dbReference type="NCBI Taxonomy" id="230809"/>
    <lineage>
        <taxon>Eukaryota</taxon>
        <taxon>Fungi</taxon>
        <taxon>Dikarya</taxon>
        <taxon>Basidiomycota</taxon>
        <taxon>Agaricomycotina</taxon>
        <taxon>Agaricomycetes</taxon>
        <taxon>Agaricomycetidae</taxon>
        <taxon>Agaricales</taxon>
        <taxon>Marasmiineae</taxon>
        <taxon>Mycenaceae</taxon>
        <taxon>Mycena</taxon>
    </lineage>
</organism>
<accession>A0AAD7JMD6</accession>
<gene>
    <name evidence="1" type="ORF">DFH07DRAFT_351394</name>
</gene>
<dbReference type="SUPFAM" id="SSF51197">
    <property type="entry name" value="Clavaminate synthase-like"/>
    <property type="match status" value="1"/>
</dbReference>
<reference evidence="1" key="1">
    <citation type="submission" date="2023-03" db="EMBL/GenBank/DDBJ databases">
        <title>Massive genome expansion in bonnet fungi (Mycena s.s.) driven by repeated elements and novel gene families across ecological guilds.</title>
        <authorList>
            <consortium name="Lawrence Berkeley National Laboratory"/>
            <person name="Harder C.B."/>
            <person name="Miyauchi S."/>
            <person name="Viragh M."/>
            <person name="Kuo A."/>
            <person name="Thoen E."/>
            <person name="Andreopoulos B."/>
            <person name="Lu D."/>
            <person name="Skrede I."/>
            <person name="Drula E."/>
            <person name="Henrissat B."/>
            <person name="Morin E."/>
            <person name="Kohler A."/>
            <person name="Barry K."/>
            <person name="LaButti K."/>
            <person name="Morin E."/>
            <person name="Salamov A."/>
            <person name="Lipzen A."/>
            <person name="Mereny Z."/>
            <person name="Hegedus B."/>
            <person name="Baldrian P."/>
            <person name="Stursova M."/>
            <person name="Weitz H."/>
            <person name="Taylor A."/>
            <person name="Grigoriev I.V."/>
            <person name="Nagy L.G."/>
            <person name="Martin F."/>
            <person name="Kauserud H."/>
        </authorList>
    </citation>
    <scope>NUCLEOTIDE SEQUENCE</scope>
    <source>
        <strain evidence="1">CBHHK188m</strain>
    </source>
</reference>
<sequence>MLVTLLKFLSGGYYNATIHRIVRPPVDQQAYNRLSLFYFCSADDDAKRVRAIFVTSLLRVAL</sequence>
<evidence type="ECO:0000313" key="2">
    <source>
        <dbReference type="Proteomes" id="UP001215280"/>
    </source>
</evidence>
<evidence type="ECO:0000313" key="1">
    <source>
        <dbReference type="EMBL" id="KAJ7766317.1"/>
    </source>
</evidence>
<dbReference type="Proteomes" id="UP001215280">
    <property type="component" value="Unassembled WGS sequence"/>
</dbReference>
<comment type="caution">
    <text evidence="1">The sequence shown here is derived from an EMBL/GenBank/DDBJ whole genome shotgun (WGS) entry which is preliminary data.</text>
</comment>
<evidence type="ECO:0008006" key="3">
    <source>
        <dbReference type="Google" id="ProtNLM"/>
    </source>
</evidence>
<dbReference type="EMBL" id="JARJLG010000033">
    <property type="protein sequence ID" value="KAJ7766317.1"/>
    <property type="molecule type" value="Genomic_DNA"/>
</dbReference>
<dbReference type="AlphaFoldDB" id="A0AAD7JMD6"/>
<dbReference type="Gene3D" id="2.60.120.330">
    <property type="entry name" value="B-lactam Antibiotic, Isopenicillin N Synthase, Chain"/>
    <property type="match status" value="1"/>
</dbReference>
<keyword evidence="2" id="KW-1185">Reference proteome</keyword>
<proteinExistence type="predicted"/>
<protein>
    <recommendedName>
        <fullName evidence="3">Isopenicillin N synthase-like Fe(2+) 2OG dioxygenase domain-containing protein</fullName>
    </recommendedName>
</protein>
<dbReference type="InterPro" id="IPR027443">
    <property type="entry name" value="IPNS-like_sf"/>
</dbReference>